<organism evidence="1 2">
    <name type="scientific">Actinomadura rubrisoli</name>
    <dbReference type="NCBI Taxonomy" id="2530368"/>
    <lineage>
        <taxon>Bacteria</taxon>
        <taxon>Bacillati</taxon>
        <taxon>Actinomycetota</taxon>
        <taxon>Actinomycetes</taxon>
        <taxon>Streptosporangiales</taxon>
        <taxon>Thermomonosporaceae</taxon>
        <taxon>Actinomadura</taxon>
    </lineage>
</organism>
<dbReference type="RefSeq" id="WP_131894942.1">
    <property type="nucleotide sequence ID" value="NZ_SMKU01000090.1"/>
</dbReference>
<dbReference type="OrthoDB" id="3467603at2"/>
<evidence type="ECO:0000313" key="2">
    <source>
        <dbReference type="Proteomes" id="UP000294513"/>
    </source>
</evidence>
<sequence>MSDVTSQLPRVLIEASKAELHATGAVPRPQVHMLAEDMEHSYIGFVICRMFYRGQDAATAIGDLGALPSVMKMTRLMILWENLDLLTALDQGTDPAPMALMLLDAQFNRHTLYRHPFEAVPTGQVVNGVPTVRLRWEAPQRSHDGPLPDPIIRLLRTWRELREDDMQETAIALQRSGYELNWATPTG</sequence>
<evidence type="ECO:0000313" key="1">
    <source>
        <dbReference type="EMBL" id="TDD85401.1"/>
    </source>
</evidence>
<name>A0A4R5BG94_9ACTN</name>
<accession>A0A4R5BG94</accession>
<comment type="caution">
    <text evidence="1">The sequence shown here is derived from an EMBL/GenBank/DDBJ whole genome shotgun (WGS) entry which is preliminary data.</text>
</comment>
<protein>
    <submittedName>
        <fullName evidence="1">Uncharacterized protein</fullName>
    </submittedName>
</protein>
<gene>
    <name evidence="1" type="ORF">E1298_18715</name>
</gene>
<proteinExistence type="predicted"/>
<dbReference type="EMBL" id="SMKU01000090">
    <property type="protein sequence ID" value="TDD85401.1"/>
    <property type="molecule type" value="Genomic_DNA"/>
</dbReference>
<keyword evidence="2" id="KW-1185">Reference proteome</keyword>
<reference evidence="1 2" key="1">
    <citation type="submission" date="2019-03" db="EMBL/GenBank/DDBJ databases">
        <title>Draft genome sequences of novel Actinobacteria.</title>
        <authorList>
            <person name="Sahin N."/>
            <person name="Ay H."/>
            <person name="Saygin H."/>
        </authorList>
    </citation>
    <scope>NUCLEOTIDE SEQUENCE [LARGE SCALE GENOMIC DNA]</scope>
    <source>
        <strain evidence="1 2">H3C3</strain>
    </source>
</reference>
<dbReference type="Proteomes" id="UP000294513">
    <property type="component" value="Unassembled WGS sequence"/>
</dbReference>
<dbReference type="AlphaFoldDB" id="A0A4R5BG94"/>